<name>A0AAW0W1Q8_CHEQU</name>
<keyword evidence="3" id="KW-1185">Reference proteome</keyword>
<dbReference type="Proteomes" id="UP001445076">
    <property type="component" value="Unassembled WGS sequence"/>
</dbReference>
<dbReference type="EMBL" id="JARKIK010000091">
    <property type="protein sequence ID" value="KAK8723162.1"/>
    <property type="molecule type" value="Genomic_DNA"/>
</dbReference>
<dbReference type="InterPro" id="IPR045189">
    <property type="entry name" value="UBR4-like"/>
</dbReference>
<dbReference type="AlphaFoldDB" id="A0AAW0W1Q8"/>
<feature type="compositionally biased region" description="Polar residues" evidence="1">
    <location>
        <begin position="477"/>
        <end position="491"/>
    </location>
</feature>
<comment type="caution">
    <text evidence="2">The sequence shown here is derived from an EMBL/GenBank/DDBJ whole genome shotgun (WGS) entry which is preliminary data.</text>
</comment>
<dbReference type="PANTHER" id="PTHR21725:SF1">
    <property type="entry name" value="E3 UBIQUITIN-PROTEIN LIGASE UBR4"/>
    <property type="match status" value="1"/>
</dbReference>
<feature type="region of interest" description="Disordered" evidence="1">
    <location>
        <begin position="613"/>
        <end position="645"/>
    </location>
</feature>
<reference evidence="2 3" key="1">
    <citation type="journal article" date="2024" name="BMC Genomics">
        <title>Genome assembly of redclaw crayfish (Cherax quadricarinatus) provides insights into its immune adaptation and hypoxia tolerance.</title>
        <authorList>
            <person name="Liu Z."/>
            <person name="Zheng J."/>
            <person name="Li H."/>
            <person name="Fang K."/>
            <person name="Wang S."/>
            <person name="He J."/>
            <person name="Zhou D."/>
            <person name="Weng S."/>
            <person name="Chi M."/>
            <person name="Gu Z."/>
            <person name="He J."/>
            <person name="Li F."/>
            <person name="Wang M."/>
        </authorList>
    </citation>
    <scope>NUCLEOTIDE SEQUENCE [LARGE SCALE GENOMIC DNA]</scope>
    <source>
        <strain evidence="2">ZL_2023a</strain>
    </source>
</reference>
<sequence length="645" mass="69677">MVPQPLCQWGEVTGHPGLITCLTQSSNNPVILMVKPDHILIQEIRVLPAKSKMTDLVALRHSWSPNHEAKTTLILLCEDGSLRIYNANPQTTDFWLSPQMQVLSAISSLRPSRKKKTPKLGRPSGSVVFPVDFFEHCSVMNDIEYGGNDLLQVYNVQQLKNRLNSQGMYIASTKPGGFQLEVTNNDSTLVICGLRVAVGAVDTQRVPAYLEIFGRSVSIAATRSRWFDTPLTREESLQADKRIVISFGPSADPSNIAMVDFVKIYGKTKEDFGWPEEPEDFSTTVSGTGASGSTGSGSESTATGGTASTPLPLTAVDRLVSAALETLDGCFVATPAEKIVARAGALDLATKLLNLPLPPTVQHHTRTLLASLHQSRMAYHNHKDGAQLASVVDSLNNLRRVTEPQQLDCEAYHRLVVTARNVAAARPHNLVKYTEKVSADMTLVQSEDDNKKPEATSSSPSQKTDGDASLSKKSDGDSTLSKASDTTSDSEGTLEGGDSNGNDITSDETHFLAQLMSVFWALHSAKPTNLFLTPMCQPGLTHVEATVQAVVEIIHAYTVCSLSAVPLAVRLYTELLLCSDTSVSFGAKQALIRVLRPRHKRRKVFIPSPPRCSTPGVGVDDTEKPTVTPQETGGAALVEPPFEGA</sequence>
<feature type="region of interest" description="Disordered" evidence="1">
    <location>
        <begin position="445"/>
        <end position="505"/>
    </location>
</feature>
<proteinExistence type="predicted"/>
<feature type="compositionally biased region" description="Low complexity" evidence="1">
    <location>
        <begin position="296"/>
        <end position="309"/>
    </location>
</feature>
<protein>
    <submittedName>
        <fullName evidence="2">Uncharacterized protein</fullName>
    </submittedName>
</protein>
<evidence type="ECO:0000313" key="3">
    <source>
        <dbReference type="Proteomes" id="UP001445076"/>
    </source>
</evidence>
<dbReference type="PANTHER" id="PTHR21725">
    <property type="entry name" value="E3 UBIQUITIN-PROTEIN LIGASE UBR4"/>
    <property type="match status" value="1"/>
</dbReference>
<feature type="region of interest" description="Disordered" evidence="1">
    <location>
        <begin position="273"/>
        <end position="309"/>
    </location>
</feature>
<accession>A0AAW0W1Q8</accession>
<gene>
    <name evidence="2" type="ORF">OTU49_011871</name>
</gene>
<organism evidence="2 3">
    <name type="scientific">Cherax quadricarinatus</name>
    <name type="common">Australian red claw crayfish</name>
    <dbReference type="NCBI Taxonomy" id="27406"/>
    <lineage>
        <taxon>Eukaryota</taxon>
        <taxon>Metazoa</taxon>
        <taxon>Ecdysozoa</taxon>
        <taxon>Arthropoda</taxon>
        <taxon>Crustacea</taxon>
        <taxon>Multicrustacea</taxon>
        <taxon>Malacostraca</taxon>
        <taxon>Eumalacostraca</taxon>
        <taxon>Eucarida</taxon>
        <taxon>Decapoda</taxon>
        <taxon>Pleocyemata</taxon>
        <taxon>Astacidea</taxon>
        <taxon>Parastacoidea</taxon>
        <taxon>Parastacidae</taxon>
        <taxon>Cherax</taxon>
    </lineage>
</organism>
<feature type="compositionally biased region" description="Basic and acidic residues" evidence="1">
    <location>
        <begin position="464"/>
        <end position="476"/>
    </location>
</feature>
<evidence type="ECO:0000256" key="1">
    <source>
        <dbReference type="SAM" id="MobiDB-lite"/>
    </source>
</evidence>
<feature type="non-terminal residue" evidence="2">
    <location>
        <position position="645"/>
    </location>
</feature>
<evidence type="ECO:0000313" key="2">
    <source>
        <dbReference type="EMBL" id="KAK8723162.1"/>
    </source>
</evidence>